<sequence>MPDIEQISQEAHPQMPSSSSHFLRPKLPSDSDQGIENMKTQAASSSGSSWFNQAQQWSVGTINIRNEERPKSPGENRVAQLREDLDKSTVVVKTLMEQGNVAAVYSANHRRYPPRCHKGTRQSIRADILAWSANPKRLQRMRWYWGPPAVGKSAIAQSAAEELASVKRLGATYFFSGSGDVSDPDTMIPTLASQLAQNNERYKRLITEALGLYPFILSMNRKTQFQALIIDPFRIIAKEGTLLQPLVIVVDGLDECKDPKAQCELIDLIRAEVEDAKNIPLLWMIFSRPEWHLKFVVADSHYPIHCQQMVIPIDDDETRQDAKFMLDVGITEIRNRHGIPTSWPPQEYTDIIYNAVSGHLGFVSFIVRFVQGEIGDKNDETNEDGDDGPCERFSLCVKAVNGSSIGSGVPNPLRALDDLYHRILSKISSKDISTTKRILGMAIHYPGHQLCVQDQAGFLEISQDTFYRSLRQLHSVVDIPKTDDADKLSIRLYHASFSDYLKNPFRSGDFRLDEGAVHYDVAVQSLSWVGRVQSSELSQGFESQVNIQERRFAAEVVWDACCKVPDKRVSDLIHNLEQFDFECLQLLPDAHASFAEFIRWLYTRVSDDKARDFVAKLWRRYIRPVLRATQGKKLVRIVQKPPKHVAKKLDIKHEVLNPSEFCEIFPRDVQGVVRVPMTLHFVVGNATQAYVSLLIDQKLSQFVDIGGLFARAHDLFIKNPNFQQTMLVNNNFDSNESNRIVLQRLAVNGALQATFDSSLRWPPPRCHPETRRSMRADITAWYTDSRRQDRLLWLTGPPAVGKSAVAQTMAEILAEIGLLGATYFFSGLNNLDDPTTLIPTLVYQLAAENAHYKRLITEILFEDPRILDKSLAVQFMSLILNPFRIIAEEGTNQHSLVIVIDGLDECGGISAQLELIELIVKETGSNWNSPLLWMVSGRPEMHLKRFFQNLTTRRFPFKQVELLFDDESEADAGRVLDGGIEDIYDQYGLSRDDLWTESQRLFILKAASNHLGLVASILYFLRDEHNLGDPRERLDACISALRDSGVEAGAVGPLELLDQRYRQILSRVPSDTLPTTKRILGLCIWYHDHGLSTHDHGRFLNIPLDTYYHSLEHLFSVILVPMPTDAISSPLRLYHPSFANFLQDPMHSRQFCLREGDAHLDAAIQSLVWLNTCNLTDLSDRTTLFSSQIVWDACRKVPDELVPTLMVSLDQFDFRKLQNMRSLINHFSFALFIRWLYVQTPSERSLISLSNETAATAETFHLTYKSANWNHFCANFSSDTASKALPTTFHFLLGSEHRIHVSLAVERP</sequence>
<evidence type="ECO:0000256" key="2">
    <source>
        <dbReference type="SAM" id="MobiDB-lite"/>
    </source>
</evidence>
<name>A0AAD5VQ06_9AGAR</name>
<dbReference type="InterPro" id="IPR056884">
    <property type="entry name" value="NPHP3-like_N"/>
</dbReference>
<comment type="caution">
    <text evidence="4">The sequence shown here is derived from an EMBL/GenBank/DDBJ whole genome shotgun (WGS) entry which is preliminary data.</text>
</comment>
<dbReference type="EMBL" id="JANIEX010000755">
    <property type="protein sequence ID" value="KAJ3563481.1"/>
    <property type="molecule type" value="Genomic_DNA"/>
</dbReference>
<keyword evidence="1" id="KW-0677">Repeat</keyword>
<gene>
    <name evidence="4" type="ORF">NP233_g8919</name>
</gene>
<dbReference type="InterPro" id="IPR027417">
    <property type="entry name" value="P-loop_NTPase"/>
</dbReference>
<dbReference type="SUPFAM" id="SSF52540">
    <property type="entry name" value="P-loop containing nucleoside triphosphate hydrolases"/>
    <property type="match status" value="2"/>
</dbReference>
<dbReference type="Gene3D" id="3.40.50.300">
    <property type="entry name" value="P-loop containing nucleotide triphosphate hydrolases"/>
    <property type="match status" value="2"/>
</dbReference>
<feature type="domain" description="Nephrocystin 3-like N-terminal" evidence="3">
    <location>
        <begin position="777"/>
        <end position="938"/>
    </location>
</feature>
<protein>
    <recommendedName>
        <fullName evidence="3">Nephrocystin 3-like N-terminal domain-containing protein</fullName>
    </recommendedName>
</protein>
<evidence type="ECO:0000313" key="5">
    <source>
        <dbReference type="Proteomes" id="UP001213000"/>
    </source>
</evidence>
<reference evidence="4" key="1">
    <citation type="submission" date="2022-07" db="EMBL/GenBank/DDBJ databases">
        <title>Genome Sequence of Leucocoprinus birnbaumii.</title>
        <authorList>
            <person name="Buettner E."/>
        </authorList>
    </citation>
    <scope>NUCLEOTIDE SEQUENCE</scope>
    <source>
        <strain evidence="4">VT141</strain>
    </source>
</reference>
<feature type="compositionally biased region" description="Polar residues" evidence="2">
    <location>
        <begin position="1"/>
        <end position="21"/>
    </location>
</feature>
<dbReference type="Proteomes" id="UP001213000">
    <property type="component" value="Unassembled WGS sequence"/>
</dbReference>
<feature type="compositionally biased region" description="Polar residues" evidence="2">
    <location>
        <begin position="30"/>
        <end position="50"/>
    </location>
</feature>
<dbReference type="Pfam" id="PF24883">
    <property type="entry name" value="NPHP3_N"/>
    <property type="match status" value="2"/>
</dbReference>
<evidence type="ECO:0000259" key="3">
    <source>
        <dbReference type="Pfam" id="PF24883"/>
    </source>
</evidence>
<accession>A0AAD5VQ06</accession>
<feature type="region of interest" description="Disordered" evidence="2">
    <location>
        <begin position="1"/>
        <end position="50"/>
    </location>
</feature>
<feature type="domain" description="Nephrocystin 3-like N-terminal" evidence="3">
    <location>
        <begin position="128"/>
        <end position="288"/>
    </location>
</feature>
<proteinExistence type="predicted"/>
<dbReference type="PANTHER" id="PTHR10039">
    <property type="entry name" value="AMELOGENIN"/>
    <property type="match status" value="1"/>
</dbReference>
<evidence type="ECO:0000256" key="1">
    <source>
        <dbReference type="ARBA" id="ARBA00022737"/>
    </source>
</evidence>
<dbReference type="PANTHER" id="PTHR10039:SF17">
    <property type="entry name" value="FUNGAL STAND N-TERMINAL GOODBYE DOMAIN-CONTAINING PROTEIN-RELATED"/>
    <property type="match status" value="1"/>
</dbReference>
<evidence type="ECO:0000313" key="4">
    <source>
        <dbReference type="EMBL" id="KAJ3563481.1"/>
    </source>
</evidence>
<organism evidence="4 5">
    <name type="scientific">Leucocoprinus birnbaumii</name>
    <dbReference type="NCBI Taxonomy" id="56174"/>
    <lineage>
        <taxon>Eukaryota</taxon>
        <taxon>Fungi</taxon>
        <taxon>Dikarya</taxon>
        <taxon>Basidiomycota</taxon>
        <taxon>Agaricomycotina</taxon>
        <taxon>Agaricomycetes</taxon>
        <taxon>Agaricomycetidae</taxon>
        <taxon>Agaricales</taxon>
        <taxon>Agaricineae</taxon>
        <taxon>Agaricaceae</taxon>
        <taxon>Leucocoprinus</taxon>
    </lineage>
</organism>
<keyword evidence="5" id="KW-1185">Reference proteome</keyword>